<feature type="region of interest" description="Disordered" evidence="2">
    <location>
        <begin position="25"/>
        <end position="67"/>
    </location>
</feature>
<keyword evidence="5" id="KW-1185">Reference proteome</keyword>
<feature type="domain" description="EF-1-gamma C-terminal" evidence="3">
    <location>
        <begin position="92"/>
        <end position="171"/>
    </location>
</feature>
<accession>A0A8J4QAG4</accession>
<dbReference type="InterPro" id="IPR001662">
    <property type="entry name" value="EF1B_G_C"/>
</dbReference>
<evidence type="ECO:0000256" key="2">
    <source>
        <dbReference type="SAM" id="MobiDB-lite"/>
    </source>
</evidence>
<dbReference type="EMBL" id="JRKL02008427">
    <property type="protein sequence ID" value="KAF3946910.1"/>
    <property type="molecule type" value="Genomic_DNA"/>
</dbReference>
<keyword evidence="1" id="KW-0648">Protein biosynthesis</keyword>
<name>A0A8J4QAG4_9ROSI</name>
<dbReference type="GO" id="GO:0003746">
    <property type="term" value="F:translation elongation factor activity"/>
    <property type="evidence" value="ECO:0007669"/>
    <property type="project" value="UniProtKB-UniRule"/>
</dbReference>
<dbReference type="SMART" id="SM01183">
    <property type="entry name" value="EF1G"/>
    <property type="match status" value="1"/>
</dbReference>
<dbReference type="AlphaFoldDB" id="A0A8J4QAG4"/>
<evidence type="ECO:0000313" key="5">
    <source>
        <dbReference type="Proteomes" id="UP000737018"/>
    </source>
</evidence>
<protein>
    <recommendedName>
        <fullName evidence="3">EF-1-gamma C-terminal domain-containing protein</fullName>
    </recommendedName>
</protein>
<dbReference type="PROSITE" id="PS50040">
    <property type="entry name" value="EF1G_C"/>
    <property type="match status" value="2"/>
</dbReference>
<keyword evidence="1" id="KW-0251">Elongation factor</keyword>
<evidence type="ECO:0000259" key="3">
    <source>
        <dbReference type="PROSITE" id="PS50040"/>
    </source>
</evidence>
<dbReference type="PANTHER" id="PTHR44372">
    <property type="entry name" value="ELONGATION FACTOR 1-GAMMA 1-RELATED"/>
    <property type="match status" value="1"/>
</dbReference>
<evidence type="ECO:0000256" key="1">
    <source>
        <dbReference type="PROSITE-ProRule" id="PRU00519"/>
    </source>
</evidence>
<organism evidence="4 5">
    <name type="scientific">Castanea mollissima</name>
    <name type="common">Chinese chestnut</name>
    <dbReference type="NCBI Taxonomy" id="60419"/>
    <lineage>
        <taxon>Eukaryota</taxon>
        <taxon>Viridiplantae</taxon>
        <taxon>Streptophyta</taxon>
        <taxon>Embryophyta</taxon>
        <taxon>Tracheophyta</taxon>
        <taxon>Spermatophyta</taxon>
        <taxon>Magnoliopsida</taxon>
        <taxon>eudicotyledons</taxon>
        <taxon>Gunneridae</taxon>
        <taxon>Pentapetalae</taxon>
        <taxon>rosids</taxon>
        <taxon>fabids</taxon>
        <taxon>Fagales</taxon>
        <taxon>Fagaceae</taxon>
        <taxon>Castanea</taxon>
    </lineage>
</organism>
<reference evidence="4" key="1">
    <citation type="submission" date="2020-03" db="EMBL/GenBank/DDBJ databases">
        <title>Castanea mollissima Vanexum genome sequencing.</title>
        <authorList>
            <person name="Staton M."/>
        </authorList>
    </citation>
    <scope>NUCLEOTIDE SEQUENCE</scope>
    <source>
        <tissue evidence="4">Leaf</tissue>
    </source>
</reference>
<dbReference type="SUPFAM" id="SSF89942">
    <property type="entry name" value="eEF1-gamma domain"/>
    <property type="match status" value="1"/>
</dbReference>
<dbReference type="PANTHER" id="PTHR44372:SF1">
    <property type="entry name" value="ELONGATION FACTOR 1-GAMMA 3"/>
    <property type="match status" value="1"/>
</dbReference>
<dbReference type="GO" id="GO:0004364">
    <property type="term" value="F:glutathione transferase activity"/>
    <property type="evidence" value="ECO:0007669"/>
    <property type="project" value="InterPro"/>
</dbReference>
<comment type="caution">
    <text evidence="4">The sequence shown here is derived from an EMBL/GenBank/DDBJ whole genome shotgun (WGS) entry which is preliminary data.</text>
</comment>
<proteinExistence type="predicted"/>
<dbReference type="Proteomes" id="UP000737018">
    <property type="component" value="Unassembled WGS sequence"/>
</dbReference>
<dbReference type="OrthoDB" id="1622970at2759"/>
<dbReference type="InterPro" id="IPR036433">
    <property type="entry name" value="EF1B_G_C_sf"/>
</dbReference>
<dbReference type="InterPro" id="IPR044628">
    <property type="entry name" value="EF-1-gamma_plant"/>
</dbReference>
<dbReference type="Gene3D" id="3.30.70.1010">
    <property type="entry name" value="Translation elongation factor EF1B, gamma chain, conserved domain"/>
    <property type="match status" value="2"/>
</dbReference>
<dbReference type="Pfam" id="PF00647">
    <property type="entry name" value="EF1G"/>
    <property type="match status" value="1"/>
</dbReference>
<gene>
    <name evidence="4" type="ORF">CMV_026879</name>
</gene>
<evidence type="ECO:0000313" key="4">
    <source>
        <dbReference type="EMBL" id="KAF3946910.1"/>
    </source>
</evidence>
<feature type="domain" description="EF-1-gamma C-terminal" evidence="3">
    <location>
        <begin position="61"/>
        <end position="91"/>
    </location>
</feature>
<sequence length="171" mass="19837">MVNQTESVLAFRLVQRSHLSEKNLLNQSLRMNLKKKPKKEGPANPKPEAGAEEEEAPKPKPKNPLDLLPPSKMILDCWKRLYSNTKTNFREVSGFLQSMNLACKYAFGKMLVIGSEPPFKVKLLWLLCGQDIPKFVLDECYDMELYEWKKVDTTDEEQKQRVSQMIEDYEP</sequence>